<evidence type="ECO:0000313" key="1">
    <source>
        <dbReference type="EMBL" id="RNA29487.1"/>
    </source>
</evidence>
<comment type="caution">
    <text evidence="1">The sequence shown here is derived from an EMBL/GenBank/DDBJ whole genome shotgun (WGS) entry which is preliminary data.</text>
</comment>
<reference evidence="1 2" key="1">
    <citation type="journal article" date="2018" name="Sci. Rep.">
        <title>Genomic signatures of local adaptation to the degree of environmental predictability in rotifers.</title>
        <authorList>
            <person name="Franch-Gras L."/>
            <person name="Hahn C."/>
            <person name="Garcia-Roger E.M."/>
            <person name="Carmona M.J."/>
            <person name="Serra M."/>
            <person name="Gomez A."/>
        </authorList>
    </citation>
    <scope>NUCLEOTIDE SEQUENCE [LARGE SCALE GENOMIC DNA]</scope>
    <source>
        <strain evidence="1">HYR1</strain>
    </source>
</reference>
<dbReference type="AlphaFoldDB" id="A0A3M7S1N0"/>
<evidence type="ECO:0000313" key="2">
    <source>
        <dbReference type="Proteomes" id="UP000276133"/>
    </source>
</evidence>
<sequence length="62" mass="7184">MQNAHHRNDAILKKKIAPVLLSKKYDLMLKIIKSLKIDEKLQIAETVILNKTMNKIILIFKA</sequence>
<dbReference type="Proteomes" id="UP000276133">
    <property type="component" value="Unassembled WGS sequence"/>
</dbReference>
<gene>
    <name evidence="1" type="ORF">BpHYR1_033845</name>
</gene>
<accession>A0A3M7S1N0</accession>
<proteinExistence type="predicted"/>
<dbReference type="EMBL" id="REGN01002215">
    <property type="protein sequence ID" value="RNA29487.1"/>
    <property type="molecule type" value="Genomic_DNA"/>
</dbReference>
<keyword evidence="2" id="KW-1185">Reference proteome</keyword>
<name>A0A3M7S1N0_BRAPC</name>
<protein>
    <submittedName>
        <fullName evidence="1">Uncharacterized protein</fullName>
    </submittedName>
</protein>
<organism evidence="1 2">
    <name type="scientific">Brachionus plicatilis</name>
    <name type="common">Marine rotifer</name>
    <name type="synonym">Brachionus muelleri</name>
    <dbReference type="NCBI Taxonomy" id="10195"/>
    <lineage>
        <taxon>Eukaryota</taxon>
        <taxon>Metazoa</taxon>
        <taxon>Spiralia</taxon>
        <taxon>Gnathifera</taxon>
        <taxon>Rotifera</taxon>
        <taxon>Eurotatoria</taxon>
        <taxon>Monogononta</taxon>
        <taxon>Pseudotrocha</taxon>
        <taxon>Ploima</taxon>
        <taxon>Brachionidae</taxon>
        <taxon>Brachionus</taxon>
    </lineage>
</organism>